<sequence length="329" mass="38021">MSSDHEVVRLFKEHVFPLSNKLTEMLNEHYSHQTERRGCGYTQATRVMAEYINFPRDYVESIDLKIFQDYDFKKLKKIIDQKNIYGLDVEDWHNLDHNHSIKNFLADPHQEKNDDFKVLVEQEVATQASLRKLSQQAELEESQIICCMLEDVILPKTADETGYVEIETLAGKPKVGSCPMAENFFLKIAHRSMLRQGSINIFVDDQNRPLLIEKMNMGDDHSCINLQPLILNGIRIPVGSLFSAEYDIEQIDNKVPNQEFKGYIIPYKEIQGFWFLRLTTLAISPENRKRAFTTHFEQQVNNGLFSPDTTLIKQLNDVAQAQLRVPSLG</sequence>
<dbReference type="EMBL" id="WNDP01000184">
    <property type="protein sequence ID" value="KAF1018257.1"/>
    <property type="molecule type" value="Genomic_DNA"/>
</dbReference>
<organism evidence="1 2">
    <name type="scientific">Acinetobacter bereziniae</name>
    <name type="common">Acinetobacter genomosp. 10</name>
    <dbReference type="NCBI Taxonomy" id="106648"/>
    <lineage>
        <taxon>Bacteria</taxon>
        <taxon>Pseudomonadati</taxon>
        <taxon>Pseudomonadota</taxon>
        <taxon>Gammaproteobacteria</taxon>
        <taxon>Moraxellales</taxon>
        <taxon>Moraxellaceae</taxon>
        <taxon>Acinetobacter</taxon>
    </lineage>
</organism>
<dbReference type="AlphaFoldDB" id="A0A833UJ90"/>
<gene>
    <name evidence="1" type="ORF">GAK29_04317</name>
</gene>
<comment type="caution">
    <text evidence="1">The sequence shown here is derived from an EMBL/GenBank/DDBJ whole genome shotgun (WGS) entry which is preliminary data.</text>
</comment>
<accession>A0A833UJ90</accession>
<name>A0A833UJ90_ACIBZ</name>
<dbReference type="Proteomes" id="UP000490535">
    <property type="component" value="Unassembled WGS sequence"/>
</dbReference>
<reference evidence="2" key="1">
    <citation type="journal article" date="2020" name="MBio">
        <title>Horizontal gene transfer to a defensive symbiont with a reduced genome amongst a multipartite beetle microbiome.</title>
        <authorList>
            <person name="Waterworth S.C."/>
            <person name="Florez L.V."/>
            <person name="Rees E.R."/>
            <person name="Hertweck C."/>
            <person name="Kaltenpoth M."/>
            <person name="Kwan J.C."/>
        </authorList>
    </citation>
    <scope>NUCLEOTIDE SEQUENCE [LARGE SCALE GENOMIC DNA]</scope>
</reference>
<proteinExistence type="predicted"/>
<evidence type="ECO:0000313" key="2">
    <source>
        <dbReference type="Proteomes" id="UP000490535"/>
    </source>
</evidence>
<protein>
    <submittedName>
        <fullName evidence="1">Uncharacterized protein</fullName>
    </submittedName>
</protein>
<evidence type="ECO:0000313" key="1">
    <source>
        <dbReference type="EMBL" id="KAF1018257.1"/>
    </source>
</evidence>